<organism evidence="1 2">
    <name type="scientific">Thalictrum thalictroides</name>
    <name type="common">Rue-anemone</name>
    <name type="synonym">Anemone thalictroides</name>
    <dbReference type="NCBI Taxonomy" id="46969"/>
    <lineage>
        <taxon>Eukaryota</taxon>
        <taxon>Viridiplantae</taxon>
        <taxon>Streptophyta</taxon>
        <taxon>Embryophyta</taxon>
        <taxon>Tracheophyta</taxon>
        <taxon>Spermatophyta</taxon>
        <taxon>Magnoliopsida</taxon>
        <taxon>Ranunculales</taxon>
        <taxon>Ranunculaceae</taxon>
        <taxon>Thalictroideae</taxon>
        <taxon>Thalictrum</taxon>
    </lineage>
</organism>
<name>A0A7J6W8C4_THATH</name>
<sequence length="225" mass="25914">MTRKITSWKTRGLSHTGRVLLVKSVLVSIQTYWARTLILPRTVASKLQKLCTRFIWVGPSMKQSLHQVRSNVLTRSKENGGLSITDLTTWNKVAVSGLVYRLATKETSLWVDWMWRNKIKAKNFWNMKIPQDCSWAFRQILICREEAAKLVKSKIKDGTSVTFWNDIWADQRPLKSLVTEQIMLNSGIGQKDTVNIAISNHQWDLLISAQKCAFRPEKLKGSKIR</sequence>
<keyword evidence="1" id="KW-0548">Nucleotidyltransferase</keyword>
<dbReference type="PANTHER" id="PTHR33116">
    <property type="entry name" value="REVERSE TRANSCRIPTASE ZINC-BINDING DOMAIN-CONTAINING PROTEIN-RELATED-RELATED"/>
    <property type="match status" value="1"/>
</dbReference>
<protein>
    <submittedName>
        <fullName evidence="1">RNA-directed DNA polymerase (Reverse transcriptase)-related family protein</fullName>
    </submittedName>
</protein>
<dbReference type="AlphaFoldDB" id="A0A7J6W8C4"/>
<evidence type="ECO:0000313" key="2">
    <source>
        <dbReference type="Proteomes" id="UP000554482"/>
    </source>
</evidence>
<reference evidence="1 2" key="1">
    <citation type="submission" date="2020-06" db="EMBL/GenBank/DDBJ databases">
        <title>Transcriptomic and genomic resources for Thalictrum thalictroides and T. hernandezii: Facilitating candidate gene discovery in an emerging model plant lineage.</title>
        <authorList>
            <person name="Arias T."/>
            <person name="Riano-Pachon D.M."/>
            <person name="Di Stilio V.S."/>
        </authorList>
    </citation>
    <scope>NUCLEOTIDE SEQUENCE [LARGE SCALE GENOMIC DNA]</scope>
    <source>
        <strain evidence="2">cv. WT478/WT964</strain>
        <tissue evidence="1">Leaves</tissue>
    </source>
</reference>
<evidence type="ECO:0000313" key="1">
    <source>
        <dbReference type="EMBL" id="KAF5192810.1"/>
    </source>
</evidence>
<comment type="caution">
    <text evidence="1">The sequence shown here is derived from an EMBL/GenBank/DDBJ whole genome shotgun (WGS) entry which is preliminary data.</text>
</comment>
<dbReference type="OrthoDB" id="1108859at2759"/>
<accession>A0A7J6W8C4</accession>
<dbReference type="Proteomes" id="UP000554482">
    <property type="component" value="Unassembled WGS sequence"/>
</dbReference>
<dbReference type="EMBL" id="JABWDY010020900">
    <property type="protein sequence ID" value="KAF5192810.1"/>
    <property type="molecule type" value="Genomic_DNA"/>
</dbReference>
<keyword evidence="1" id="KW-0695">RNA-directed DNA polymerase</keyword>
<proteinExistence type="predicted"/>
<gene>
    <name evidence="1" type="ORF">FRX31_017604</name>
</gene>
<keyword evidence="1" id="KW-0808">Transferase</keyword>
<dbReference type="GO" id="GO:0003964">
    <property type="term" value="F:RNA-directed DNA polymerase activity"/>
    <property type="evidence" value="ECO:0007669"/>
    <property type="project" value="UniProtKB-KW"/>
</dbReference>
<keyword evidence="2" id="KW-1185">Reference proteome</keyword>
<dbReference type="PANTHER" id="PTHR33116:SF84">
    <property type="entry name" value="RNA-DIRECTED DNA POLYMERASE"/>
    <property type="match status" value="1"/>
</dbReference>